<dbReference type="GO" id="GO:0006777">
    <property type="term" value="P:Mo-molybdopterin cofactor biosynthetic process"/>
    <property type="evidence" value="ECO:0007669"/>
    <property type="project" value="UniProtKB-UniRule"/>
</dbReference>
<comment type="pathway">
    <text evidence="2">Cofactor biosynthesis; molybdopterin biosynthesis.</text>
</comment>
<evidence type="ECO:0000256" key="1">
    <source>
        <dbReference type="ARBA" id="ARBA00015262"/>
    </source>
</evidence>
<comment type="similarity">
    <text evidence="2">Belongs to the MoaB/Mog family.</text>
</comment>
<protein>
    <recommendedName>
        <fullName evidence="1 2">Molybdenum cofactor biosynthesis protein B</fullName>
    </recommendedName>
</protein>
<proteinExistence type="inferred from homology"/>
<name>A0A4R3MGT1_9BURK</name>
<dbReference type="PIRSF" id="PIRSF006443">
    <property type="entry name" value="MoaB"/>
    <property type="match status" value="1"/>
</dbReference>
<dbReference type="SUPFAM" id="SSF53218">
    <property type="entry name" value="Molybdenum cofactor biosynthesis proteins"/>
    <property type="match status" value="1"/>
</dbReference>
<keyword evidence="5" id="KW-1185">Reference proteome</keyword>
<dbReference type="NCBIfam" id="TIGR02667">
    <property type="entry name" value="moaB_proteo"/>
    <property type="match status" value="1"/>
</dbReference>
<evidence type="ECO:0000259" key="3">
    <source>
        <dbReference type="SMART" id="SM00852"/>
    </source>
</evidence>
<feature type="domain" description="MoaB/Mog" evidence="3">
    <location>
        <begin position="36"/>
        <end position="180"/>
    </location>
</feature>
<gene>
    <name evidence="4" type="ORF">EDC26_10175</name>
</gene>
<dbReference type="Gene3D" id="3.40.980.10">
    <property type="entry name" value="MoaB/Mog-like domain"/>
    <property type="match status" value="1"/>
</dbReference>
<dbReference type="SMART" id="SM00852">
    <property type="entry name" value="MoCF_biosynth"/>
    <property type="match status" value="1"/>
</dbReference>
<evidence type="ECO:0000313" key="4">
    <source>
        <dbReference type="EMBL" id="TCT10855.1"/>
    </source>
</evidence>
<dbReference type="AlphaFoldDB" id="A0A4R3MGT1"/>
<sequence length="193" mass="20700">MQESHGSHKGCRYINTTGPNMSKASADKPKAVLNCAVLTISDSRSAADDSSGDYLADRLQANGHRCAKRAICGGNLYQIRRTLSDWIADEQIQVIITNGGTGYTHRKSTAAAITPLLDSVISGFGELFRHLSYLEIGSSSLQSDAFAGSANDTLIFCVPGSTGACKTAWEGIIGQQLDSTHRPCNFASHYQNR</sequence>
<reference evidence="4 5" key="1">
    <citation type="submission" date="2019-03" db="EMBL/GenBank/DDBJ databases">
        <title>Genomic Encyclopedia of Type Strains, Phase IV (KMG-IV): sequencing the most valuable type-strain genomes for metagenomic binning, comparative biology and taxonomic classification.</title>
        <authorList>
            <person name="Goeker M."/>
        </authorList>
    </citation>
    <scope>NUCLEOTIDE SEQUENCE [LARGE SCALE GENOMIC DNA]</scope>
    <source>
        <strain evidence="4 5">DSM 24591</strain>
    </source>
</reference>
<comment type="caution">
    <text evidence="4">The sequence shown here is derived from an EMBL/GenBank/DDBJ whole genome shotgun (WGS) entry which is preliminary data.</text>
</comment>
<dbReference type="UniPathway" id="UPA00344"/>
<dbReference type="InterPro" id="IPR012245">
    <property type="entry name" value="MoaB"/>
</dbReference>
<dbReference type="Proteomes" id="UP000295525">
    <property type="component" value="Unassembled WGS sequence"/>
</dbReference>
<dbReference type="CDD" id="cd00886">
    <property type="entry name" value="MogA_MoaB"/>
    <property type="match status" value="1"/>
</dbReference>
<dbReference type="PANTHER" id="PTHR43232">
    <property type="entry name" value="MOLYBDENUM COFACTOR BIOSYNTHESIS PROTEIN B"/>
    <property type="match status" value="1"/>
</dbReference>
<keyword evidence="2" id="KW-0501">Molybdenum cofactor biosynthesis</keyword>
<dbReference type="EMBL" id="SMAJ01000001">
    <property type="protein sequence ID" value="TCT10855.1"/>
    <property type="molecule type" value="Genomic_DNA"/>
</dbReference>
<dbReference type="Pfam" id="PF00994">
    <property type="entry name" value="MoCF_biosynth"/>
    <property type="match status" value="1"/>
</dbReference>
<dbReference type="NCBIfam" id="TIGR00177">
    <property type="entry name" value="molyb_syn"/>
    <property type="match status" value="1"/>
</dbReference>
<evidence type="ECO:0000256" key="2">
    <source>
        <dbReference type="PIRNR" id="PIRNR006443"/>
    </source>
</evidence>
<dbReference type="InterPro" id="IPR036425">
    <property type="entry name" value="MoaB/Mog-like_dom_sf"/>
</dbReference>
<organism evidence="4 5">
    <name type="scientific">Paralcaligenes ureilyticus</name>
    <dbReference type="NCBI Taxonomy" id="627131"/>
    <lineage>
        <taxon>Bacteria</taxon>
        <taxon>Pseudomonadati</taxon>
        <taxon>Pseudomonadota</taxon>
        <taxon>Betaproteobacteria</taxon>
        <taxon>Burkholderiales</taxon>
        <taxon>Alcaligenaceae</taxon>
        <taxon>Paralcaligenes</taxon>
    </lineage>
</organism>
<dbReference type="GO" id="GO:0005829">
    <property type="term" value="C:cytosol"/>
    <property type="evidence" value="ECO:0007669"/>
    <property type="project" value="TreeGrafter"/>
</dbReference>
<accession>A0A4R3MGT1</accession>
<comment type="function">
    <text evidence="2">May be involved in the biosynthesis of molybdopterin.</text>
</comment>
<dbReference type="InterPro" id="IPR013484">
    <property type="entry name" value="MoaB_proteobac"/>
</dbReference>
<evidence type="ECO:0000313" key="5">
    <source>
        <dbReference type="Proteomes" id="UP000295525"/>
    </source>
</evidence>
<dbReference type="InterPro" id="IPR001453">
    <property type="entry name" value="MoaB/Mog_dom"/>
</dbReference>
<dbReference type="PANTHER" id="PTHR43232:SF2">
    <property type="entry name" value="MOLYBDENUM COFACTOR BIOSYNTHESIS PROTEIN B"/>
    <property type="match status" value="1"/>
</dbReference>